<dbReference type="InterPro" id="IPR014720">
    <property type="entry name" value="dsRBD_dom"/>
</dbReference>
<comment type="caution">
    <text evidence="3">The sequence shown here is derived from an EMBL/GenBank/DDBJ whole genome shotgun (WGS) entry which is preliminary data.</text>
</comment>
<dbReference type="Pfam" id="PF00035">
    <property type="entry name" value="dsrm"/>
    <property type="match status" value="2"/>
</dbReference>
<evidence type="ECO:0000256" key="1">
    <source>
        <dbReference type="PROSITE-ProRule" id="PRU00266"/>
    </source>
</evidence>
<dbReference type="GO" id="GO:0003729">
    <property type="term" value="F:mRNA binding"/>
    <property type="evidence" value="ECO:0007669"/>
    <property type="project" value="TreeGrafter"/>
</dbReference>
<accession>A0A814DMM8</accession>
<dbReference type="EMBL" id="CAJNOJ010000049">
    <property type="protein sequence ID" value="CAF0957779.1"/>
    <property type="molecule type" value="Genomic_DNA"/>
</dbReference>
<dbReference type="InterPro" id="IPR051740">
    <property type="entry name" value="DRBM-containing_protein"/>
</dbReference>
<feature type="domain" description="DRBM" evidence="2">
    <location>
        <begin position="109"/>
        <end position="186"/>
    </location>
</feature>
<dbReference type="PANTHER" id="PTHR46054:SF3">
    <property type="entry name" value="MATERNAL EFFECT PROTEIN STAUFEN"/>
    <property type="match status" value="1"/>
</dbReference>
<name>A0A814DMM8_ADIRI</name>
<feature type="domain" description="DRBM" evidence="2">
    <location>
        <begin position="187"/>
        <end position="263"/>
    </location>
</feature>
<dbReference type="GO" id="GO:0008298">
    <property type="term" value="P:intracellular mRNA localization"/>
    <property type="evidence" value="ECO:0007669"/>
    <property type="project" value="TreeGrafter"/>
</dbReference>
<dbReference type="SMART" id="SM00358">
    <property type="entry name" value="DSRM"/>
    <property type="match status" value="4"/>
</dbReference>
<evidence type="ECO:0000313" key="4">
    <source>
        <dbReference type="Proteomes" id="UP000663852"/>
    </source>
</evidence>
<protein>
    <recommendedName>
        <fullName evidence="2">DRBM domain-containing protein</fullName>
    </recommendedName>
</protein>
<keyword evidence="1" id="KW-0694">RNA-binding</keyword>
<reference evidence="3" key="1">
    <citation type="submission" date="2021-02" db="EMBL/GenBank/DDBJ databases">
        <authorList>
            <person name="Nowell W R."/>
        </authorList>
    </citation>
    <scope>NUCLEOTIDE SEQUENCE</scope>
</reference>
<dbReference type="GO" id="GO:0005886">
    <property type="term" value="C:plasma membrane"/>
    <property type="evidence" value="ECO:0007669"/>
    <property type="project" value="TreeGrafter"/>
</dbReference>
<dbReference type="PROSITE" id="PS50137">
    <property type="entry name" value="DS_RBD"/>
    <property type="match status" value="4"/>
</dbReference>
<feature type="domain" description="DRBM" evidence="2">
    <location>
        <begin position="26"/>
        <end position="93"/>
    </location>
</feature>
<dbReference type="AlphaFoldDB" id="A0A814DMM8"/>
<dbReference type="SUPFAM" id="SSF54768">
    <property type="entry name" value="dsRNA-binding domain-like"/>
    <property type="match status" value="4"/>
</dbReference>
<organism evidence="3 4">
    <name type="scientific">Adineta ricciae</name>
    <name type="common">Rotifer</name>
    <dbReference type="NCBI Taxonomy" id="249248"/>
    <lineage>
        <taxon>Eukaryota</taxon>
        <taxon>Metazoa</taxon>
        <taxon>Spiralia</taxon>
        <taxon>Gnathifera</taxon>
        <taxon>Rotifera</taxon>
        <taxon>Eurotatoria</taxon>
        <taxon>Bdelloidea</taxon>
        <taxon>Adinetida</taxon>
        <taxon>Adinetidae</taxon>
        <taxon>Adineta</taxon>
    </lineage>
</organism>
<gene>
    <name evidence="3" type="ORF">EDS130_LOCUS12686</name>
</gene>
<evidence type="ECO:0000313" key="3">
    <source>
        <dbReference type="EMBL" id="CAF0957779.1"/>
    </source>
</evidence>
<evidence type="ECO:0000259" key="2">
    <source>
        <dbReference type="PROSITE" id="PS50137"/>
    </source>
</evidence>
<dbReference type="GO" id="GO:0035418">
    <property type="term" value="P:protein localization to synapse"/>
    <property type="evidence" value="ECO:0007669"/>
    <property type="project" value="TreeGrafter"/>
</dbReference>
<dbReference type="GO" id="GO:0007281">
    <property type="term" value="P:germ cell development"/>
    <property type="evidence" value="ECO:0007669"/>
    <property type="project" value="TreeGrafter"/>
</dbReference>
<dbReference type="GO" id="GO:0010494">
    <property type="term" value="C:cytoplasmic stress granule"/>
    <property type="evidence" value="ECO:0007669"/>
    <property type="project" value="TreeGrafter"/>
</dbReference>
<dbReference type="GO" id="GO:0098964">
    <property type="term" value="P:anterograde dendritic transport of messenger ribonucleoprotein complex"/>
    <property type="evidence" value="ECO:0007669"/>
    <property type="project" value="TreeGrafter"/>
</dbReference>
<dbReference type="GO" id="GO:0003725">
    <property type="term" value="F:double-stranded RNA binding"/>
    <property type="evidence" value="ECO:0007669"/>
    <property type="project" value="TreeGrafter"/>
</dbReference>
<feature type="domain" description="DRBM" evidence="2">
    <location>
        <begin position="299"/>
        <end position="365"/>
    </location>
</feature>
<dbReference type="GO" id="GO:0043025">
    <property type="term" value="C:neuronal cell body"/>
    <property type="evidence" value="ECO:0007669"/>
    <property type="project" value="TreeGrafter"/>
</dbReference>
<sequence length="520" mass="59215">MGAANDRLYDIEKFSPRMQQDSNKTSSIKAMHDLARRHKIVAEYQLEKESGPAHAKMYTVRLRLGDKEYIGVDRSIKLAQRAAAFSALNDHSYLLSINPLTQEKPTPPSPTVALNAWAARHHIPTRYVLLKEQHLPVTKNPSWNRPQTLFYYRLHFGQDLVFDGQGPSHQQARSSCASQALHFIQNNPAPLIISIPTQIQPKSPIALMYERAKQLGFSVQLEQHDPLSVTYRIGEQYLTTGTGQTKQAAKEIAAEKMLEILPSPAEKVKPKSIRKHNKQHKKFIEQKGSTEYSLTEEINPITRLYQIAQARDTPVEFIQLEELTNEKQFFFQVKFGDNECADGCGKSKQAAKRCAAENLIAKLNPELTGSLMISLPPPPIKGSLKRNESSPKQQEKKHVHFLEEQIIEHEKTLNNHHSVFTIKQQLITACQKLNIQIQYEDQLAANEDNQYESILSLSKGDRLLAKFRGHGLSVVRAHENVSMSAWKNLRQLFNGSIPVPRTNCNRYIRYMHPQLTVQQQ</sequence>
<dbReference type="PANTHER" id="PTHR46054">
    <property type="entry name" value="MATERNAL EFFECT PROTEIN STAUFEN"/>
    <property type="match status" value="1"/>
</dbReference>
<dbReference type="Proteomes" id="UP000663852">
    <property type="component" value="Unassembled WGS sequence"/>
</dbReference>
<dbReference type="GO" id="GO:0032839">
    <property type="term" value="C:dendrite cytoplasm"/>
    <property type="evidence" value="ECO:0007669"/>
    <property type="project" value="GOC"/>
</dbReference>
<proteinExistence type="predicted"/>
<dbReference type="OrthoDB" id="10037267at2759"/>
<dbReference type="Gene3D" id="3.30.160.20">
    <property type="match status" value="4"/>
</dbReference>